<feature type="region of interest" description="Disordered" evidence="1">
    <location>
        <begin position="1"/>
        <end position="114"/>
    </location>
</feature>
<protein>
    <submittedName>
        <fullName evidence="2">Uncharacterized protein</fullName>
    </submittedName>
</protein>
<feature type="compositionally biased region" description="Polar residues" evidence="1">
    <location>
        <begin position="1"/>
        <end position="10"/>
    </location>
</feature>
<organism evidence="2 3">
    <name type="scientific">Diaporthe eres</name>
    <name type="common">Phomopsis oblonga</name>
    <dbReference type="NCBI Taxonomy" id="83184"/>
    <lineage>
        <taxon>Eukaryota</taxon>
        <taxon>Fungi</taxon>
        <taxon>Dikarya</taxon>
        <taxon>Ascomycota</taxon>
        <taxon>Pezizomycotina</taxon>
        <taxon>Sordariomycetes</taxon>
        <taxon>Sordariomycetidae</taxon>
        <taxon>Diaporthales</taxon>
        <taxon>Diaporthaceae</taxon>
        <taxon>Diaporthe</taxon>
        <taxon>Diaporthe eres species complex</taxon>
    </lineage>
</organism>
<proteinExistence type="predicted"/>
<feature type="compositionally biased region" description="Low complexity" evidence="1">
    <location>
        <begin position="87"/>
        <end position="103"/>
    </location>
</feature>
<comment type="caution">
    <text evidence="2">The sequence shown here is derived from an EMBL/GenBank/DDBJ whole genome shotgun (WGS) entry which is preliminary data.</text>
</comment>
<dbReference type="EMBL" id="JAKNSF020000020">
    <property type="protein sequence ID" value="KAK7732302.1"/>
    <property type="molecule type" value="Genomic_DNA"/>
</dbReference>
<reference evidence="2 3" key="1">
    <citation type="submission" date="2024-02" db="EMBL/GenBank/DDBJ databases">
        <title>De novo assembly and annotation of 12 fungi associated with fruit tree decline syndrome in Ontario, Canada.</title>
        <authorList>
            <person name="Sulman M."/>
            <person name="Ellouze W."/>
            <person name="Ilyukhin E."/>
        </authorList>
    </citation>
    <scope>NUCLEOTIDE SEQUENCE [LARGE SCALE GENOMIC DNA]</scope>
    <source>
        <strain evidence="2 3">M169</strain>
    </source>
</reference>
<name>A0ABR1PC84_DIAER</name>
<accession>A0ABR1PC84</accession>
<keyword evidence="3" id="KW-1185">Reference proteome</keyword>
<evidence type="ECO:0000313" key="3">
    <source>
        <dbReference type="Proteomes" id="UP001430848"/>
    </source>
</evidence>
<sequence>MVQTRGQTGRNWAAKSGGRPFNFMRNGPTALKPLPAGRKRIRKQKKNELKSWPFEDLFASPTKPTTTAIKTDTMTKDNVQETPTGGPSKPSAATKTSTVAASKVQKKPTTGPTLPKELIQQYTLSVTPQAGADMEELEEAIRNIESPCGNMVWSESWIKQRTRGSGPTTLEINVIYNDCSGRKTIPYSCRQNRIVYGATKWDLPSHSDALKMEDVVRHVRDMDDLVAACEVVARKSWAVNAVSHLGGGRRS</sequence>
<evidence type="ECO:0000313" key="2">
    <source>
        <dbReference type="EMBL" id="KAK7732302.1"/>
    </source>
</evidence>
<feature type="compositionally biased region" description="Low complexity" evidence="1">
    <location>
        <begin position="62"/>
        <end position="72"/>
    </location>
</feature>
<evidence type="ECO:0000256" key="1">
    <source>
        <dbReference type="SAM" id="MobiDB-lite"/>
    </source>
</evidence>
<dbReference type="Proteomes" id="UP001430848">
    <property type="component" value="Unassembled WGS sequence"/>
</dbReference>
<gene>
    <name evidence="2" type="ORF">SLS63_004979</name>
</gene>